<dbReference type="Proteomes" id="UP000186601">
    <property type="component" value="Unassembled WGS sequence"/>
</dbReference>
<feature type="compositionally biased region" description="Low complexity" evidence="7">
    <location>
        <begin position="778"/>
        <end position="792"/>
    </location>
</feature>
<feature type="transmembrane region" description="Helical" evidence="8">
    <location>
        <begin position="232"/>
        <end position="251"/>
    </location>
</feature>
<feature type="region of interest" description="Disordered" evidence="7">
    <location>
        <begin position="823"/>
        <end position="871"/>
    </location>
</feature>
<feature type="transmembrane region" description="Helical" evidence="8">
    <location>
        <begin position="263"/>
        <end position="280"/>
    </location>
</feature>
<feature type="region of interest" description="Disordered" evidence="7">
    <location>
        <begin position="17"/>
        <end position="67"/>
    </location>
</feature>
<dbReference type="InterPro" id="IPR036890">
    <property type="entry name" value="HATPase_C_sf"/>
</dbReference>
<feature type="transmembrane region" description="Helical" evidence="8">
    <location>
        <begin position="292"/>
        <end position="317"/>
    </location>
</feature>
<dbReference type="EC" id="2.7.13.3" evidence="2"/>
<evidence type="ECO:0000256" key="5">
    <source>
        <dbReference type="ARBA" id="ARBA00022777"/>
    </source>
</evidence>
<evidence type="ECO:0000256" key="6">
    <source>
        <dbReference type="PROSITE-ProRule" id="PRU00169"/>
    </source>
</evidence>
<dbReference type="PROSITE" id="PS50110">
    <property type="entry name" value="RESPONSE_REGULATORY"/>
    <property type="match status" value="1"/>
</dbReference>
<feature type="compositionally biased region" description="Polar residues" evidence="7">
    <location>
        <begin position="88"/>
        <end position="108"/>
    </location>
</feature>
<evidence type="ECO:0000256" key="7">
    <source>
        <dbReference type="SAM" id="MobiDB-lite"/>
    </source>
</evidence>
<keyword evidence="8" id="KW-1133">Transmembrane helix</keyword>
<feature type="compositionally biased region" description="Basic and acidic residues" evidence="7">
    <location>
        <begin position="144"/>
        <end position="157"/>
    </location>
</feature>
<evidence type="ECO:0000256" key="4">
    <source>
        <dbReference type="ARBA" id="ARBA00022679"/>
    </source>
</evidence>
<comment type="catalytic activity">
    <reaction evidence="1">
        <text>ATP + protein L-histidine = ADP + protein N-phospho-L-histidine.</text>
        <dbReference type="EC" id="2.7.13.3"/>
    </reaction>
</comment>
<gene>
    <name evidence="11" type="ORF">PHLCEN_2v12248</name>
</gene>
<feature type="compositionally biased region" description="Low complexity" evidence="7">
    <location>
        <begin position="839"/>
        <end position="848"/>
    </location>
</feature>
<feature type="modified residue" description="4-aspartylphosphate" evidence="6">
    <location>
        <position position="1008"/>
    </location>
</feature>
<dbReference type="SMART" id="SM00448">
    <property type="entry name" value="REC"/>
    <property type="match status" value="1"/>
</dbReference>
<feature type="transmembrane region" description="Helical" evidence="8">
    <location>
        <begin position="376"/>
        <end position="395"/>
    </location>
</feature>
<name>A0A2R6NHP4_9APHY</name>
<dbReference type="Gene3D" id="3.40.50.2300">
    <property type="match status" value="1"/>
</dbReference>
<feature type="domain" description="Histidine kinase" evidence="9">
    <location>
        <begin position="438"/>
        <end position="740"/>
    </location>
</feature>
<sequence>MPFRSRISLASALTTTSSMNPVSSSKHAQAETIELEPSTTPLPPDDGLPAPVQASNYPSPSRKQKRTRINLGFHIHWDRFLRKLGSGTAPSTSSALDESSGDSTTVYHRSQQGRSGGGGGVGGGGPEDTDAEVDEVVVDREWSSEIKSSVHSEHGGSPEKSGGSNPQIGFGGTSTDRDSVAVHDGFWTSCTFLVFLRYRIWPVVLAFFSTHFMDDKSEQHYKKENWFLRKSLALWAAAFYIINWALAIAFIPHPGDLADKIFYYGWTPVLTFPLFFMVVYDFPRDRPIFYQIYLAFSTWSWSCFQLIFMFLCGFYASETSRFDCEHKDFLLTFYYTSAFQTISLFGLGFNRFPAMIGAAVFMCMAWGFTVPEQTSFTRNVINFIIYQAFLLYVHYMRENAERRLYTLRDQLKIQFRATQKAQVNERKAADSKRRLTSYVFHEVRVPLNTALLAVQNMEASGTVAKTQDIEFRALEGSLSMMSKVLNDVLDFNRMDSGRFESVLKPYAFHQVMRSLFVPLRLAADARSLEFVYDLDPNIDEVARYALYEARGENAEGIARLFSETPENIGLVVGDETRLRQIITNLASNACKFTPAGGKLIISTRLAIPARSPRTVNKDGQDLAADQPVSDEKDEKVSQGLSSVLLSQHDGIYSKPTPLEWIVVRIEVTDTGCGIRPKDMVQTKLFSAFNQTEMGRQQGGKGTGLGLALVRQIVKRSGGRLGVRSKANEGSTFWVELPLGVGNKVLAGLGTPEASSASGDNTSRNTLHLRRPSASVRKSPLPHVSSSSSPTSEGSRESSALHSIMEQAGLVEISTKRGEGAILTRTIGDPSTGTEPVRADSSSPSDHSSATQVSTPPERPDTLNEESSDTTIKLPPRLELPKARDFIIEDPTADGAPPASPVAQVVTPGSTSSTAALSTTTNSSTITYDSGMRVLVVDDDTLTRKLMSRMLTRLGCLVTTAENGEIALDLILSGTRPTPSSEDTGSSGLLDAPSPVAAEEYRYAVVFLDNQMPVMSGLEAVTKLRHMGRRDFVVGVTGNALLTDQQEYLDAGVDHVLTKPVLEKSLKSMLAIADERRKRGDRNP</sequence>
<dbReference type="PRINTS" id="PR00344">
    <property type="entry name" value="BCTRLSENSOR"/>
</dbReference>
<feature type="region of interest" description="Disordered" evidence="7">
    <location>
        <begin position="751"/>
        <end position="800"/>
    </location>
</feature>
<reference evidence="11 12" key="1">
    <citation type="submission" date="2018-02" db="EMBL/GenBank/DDBJ databases">
        <title>Genome sequence of the basidiomycete white-rot fungus Phlebia centrifuga.</title>
        <authorList>
            <person name="Granchi Z."/>
            <person name="Peng M."/>
            <person name="de Vries R.P."/>
            <person name="Hilden K."/>
            <person name="Makela M.R."/>
            <person name="Grigoriev I."/>
            <person name="Riley R."/>
        </authorList>
    </citation>
    <scope>NUCLEOTIDE SEQUENCE [LARGE SCALE GENOMIC DNA]</scope>
    <source>
        <strain evidence="11 12">FBCC195</strain>
    </source>
</reference>
<keyword evidence="8" id="KW-0472">Membrane</keyword>
<dbReference type="CDD" id="cd17546">
    <property type="entry name" value="REC_hyHK_CKI1_RcsC-like"/>
    <property type="match status" value="1"/>
</dbReference>
<dbReference type="InterPro" id="IPR004358">
    <property type="entry name" value="Sig_transdc_His_kin-like_C"/>
</dbReference>
<feature type="compositionally biased region" description="Polar residues" evidence="7">
    <location>
        <begin position="752"/>
        <end position="765"/>
    </location>
</feature>
<evidence type="ECO:0000256" key="8">
    <source>
        <dbReference type="SAM" id="Phobius"/>
    </source>
</evidence>
<dbReference type="Gene3D" id="3.30.565.10">
    <property type="entry name" value="Histidine kinase-like ATPase, C-terminal domain"/>
    <property type="match status" value="1"/>
</dbReference>
<dbReference type="GO" id="GO:0009927">
    <property type="term" value="F:histidine phosphotransfer kinase activity"/>
    <property type="evidence" value="ECO:0007669"/>
    <property type="project" value="TreeGrafter"/>
</dbReference>
<dbReference type="Pfam" id="PF00072">
    <property type="entry name" value="Response_reg"/>
    <property type="match status" value="1"/>
</dbReference>
<dbReference type="GO" id="GO:0000155">
    <property type="term" value="F:phosphorelay sensor kinase activity"/>
    <property type="evidence" value="ECO:0007669"/>
    <property type="project" value="InterPro"/>
</dbReference>
<keyword evidence="12" id="KW-1185">Reference proteome</keyword>
<dbReference type="InterPro" id="IPR036097">
    <property type="entry name" value="HisK_dim/P_sf"/>
</dbReference>
<keyword evidence="4" id="KW-0808">Transferase</keyword>
<keyword evidence="5" id="KW-0418">Kinase</keyword>
<evidence type="ECO:0000313" key="11">
    <source>
        <dbReference type="EMBL" id="PSR71904.1"/>
    </source>
</evidence>
<dbReference type="AlphaFoldDB" id="A0A2R6NHP4"/>
<feature type="domain" description="Response regulatory" evidence="10">
    <location>
        <begin position="932"/>
        <end position="1073"/>
    </location>
</feature>
<dbReference type="PANTHER" id="PTHR43047">
    <property type="entry name" value="TWO-COMPONENT HISTIDINE PROTEIN KINASE"/>
    <property type="match status" value="1"/>
</dbReference>
<feature type="region of interest" description="Disordered" evidence="7">
    <location>
        <begin position="612"/>
        <end position="634"/>
    </location>
</feature>
<dbReference type="SUPFAM" id="SSF55874">
    <property type="entry name" value="ATPase domain of HSP90 chaperone/DNA topoisomerase II/histidine kinase"/>
    <property type="match status" value="1"/>
</dbReference>
<dbReference type="SMART" id="SM00387">
    <property type="entry name" value="HATPase_c"/>
    <property type="match status" value="1"/>
</dbReference>
<proteinExistence type="predicted"/>
<feature type="compositionally biased region" description="Gly residues" evidence="7">
    <location>
        <begin position="114"/>
        <end position="126"/>
    </location>
</feature>
<evidence type="ECO:0000313" key="12">
    <source>
        <dbReference type="Proteomes" id="UP000186601"/>
    </source>
</evidence>
<dbReference type="Pfam" id="PF02518">
    <property type="entry name" value="HATPase_c"/>
    <property type="match status" value="1"/>
</dbReference>
<dbReference type="EMBL" id="MLYV02001234">
    <property type="protein sequence ID" value="PSR71904.1"/>
    <property type="molecule type" value="Genomic_DNA"/>
</dbReference>
<feature type="transmembrane region" description="Helical" evidence="8">
    <location>
        <begin position="329"/>
        <end position="347"/>
    </location>
</feature>
<dbReference type="CDD" id="cd00082">
    <property type="entry name" value="HisKA"/>
    <property type="match status" value="1"/>
</dbReference>
<feature type="compositionally biased region" description="Low complexity" evidence="7">
    <location>
        <begin position="909"/>
        <end position="919"/>
    </location>
</feature>
<dbReference type="STRING" id="98765.A0A2R6NHP4"/>
<evidence type="ECO:0000256" key="3">
    <source>
        <dbReference type="ARBA" id="ARBA00022553"/>
    </source>
</evidence>
<dbReference type="Pfam" id="PF00512">
    <property type="entry name" value="HisKA"/>
    <property type="match status" value="1"/>
</dbReference>
<feature type="region of interest" description="Disordered" evidence="7">
    <location>
        <begin position="888"/>
        <end position="919"/>
    </location>
</feature>
<dbReference type="SUPFAM" id="SSF52172">
    <property type="entry name" value="CheY-like"/>
    <property type="match status" value="1"/>
</dbReference>
<feature type="transmembrane region" description="Helical" evidence="8">
    <location>
        <begin position="354"/>
        <end position="370"/>
    </location>
</feature>
<protein>
    <recommendedName>
        <fullName evidence="2">histidine kinase</fullName>
        <ecNumber evidence="2">2.7.13.3</ecNumber>
    </recommendedName>
</protein>
<dbReference type="GO" id="GO:0005886">
    <property type="term" value="C:plasma membrane"/>
    <property type="evidence" value="ECO:0007669"/>
    <property type="project" value="TreeGrafter"/>
</dbReference>
<dbReference type="PROSITE" id="PS50109">
    <property type="entry name" value="HIS_KIN"/>
    <property type="match status" value="1"/>
</dbReference>
<dbReference type="InterPro" id="IPR003594">
    <property type="entry name" value="HATPase_dom"/>
</dbReference>
<accession>A0A2R6NHP4</accession>
<dbReference type="PANTHER" id="PTHR43047:SF66">
    <property type="entry name" value="HISKA"/>
    <property type="match status" value="1"/>
</dbReference>
<organism evidence="11 12">
    <name type="scientific">Hermanssonia centrifuga</name>
    <dbReference type="NCBI Taxonomy" id="98765"/>
    <lineage>
        <taxon>Eukaryota</taxon>
        <taxon>Fungi</taxon>
        <taxon>Dikarya</taxon>
        <taxon>Basidiomycota</taxon>
        <taxon>Agaricomycotina</taxon>
        <taxon>Agaricomycetes</taxon>
        <taxon>Polyporales</taxon>
        <taxon>Meruliaceae</taxon>
        <taxon>Hermanssonia</taxon>
    </lineage>
</organism>
<dbReference type="InterPro" id="IPR005467">
    <property type="entry name" value="His_kinase_dom"/>
</dbReference>
<feature type="region of interest" description="Disordered" evidence="7">
    <location>
        <begin position="87"/>
        <end position="130"/>
    </location>
</feature>
<keyword evidence="8" id="KW-0812">Transmembrane</keyword>
<comment type="caution">
    <text evidence="11">The sequence shown here is derived from an EMBL/GenBank/DDBJ whole genome shotgun (WGS) entry which is preliminary data.</text>
</comment>
<dbReference type="OrthoDB" id="60033at2759"/>
<evidence type="ECO:0000259" key="10">
    <source>
        <dbReference type="PROSITE" id="PS50110"/>
    </source>
</evidence>
<evidence type="ECO:0000259" key="9">
    <source>
        <dbReference type="PROSITE" id="PS50109"/>
    </source>
</evidence>
<evidence type="ECO:0000256" key="1">
    <source>
        <dbReference type="ARBA" id="ARBA00000085"/>
    </source>
</evidence>
<evidence type="ECO:0000256" key="2">
    <source>
        <dbReference type="ARBA" id="ARBA00012438"/>
    </source>
</evidence>
<dbReference type="InterPro" id="IPR001789">
    <property type="entry name" value="Sig_transdc_resp-reg_receiver"/>
</dbReference>
<dbReference type="InterPro" id="IPR011006">
    <property type="entry name" value="CheY-like_superfamily"/>
</dbReference>
<dbReference type="SUPFAM" id="SSF47384">
    <property type="entry name" value="Homodimeric domain of signal transducing histidine kinase"/>
    <property type="match status" value="1"/>
</dbReference>
<dbReference type="SMART" id="SM00388">
    <property type="entry name" value="HisKA"/>
    <property type="match status" value="1"/>
</dbReference>
<keyword evidence="3 6" id="KW-0597">Phosphoprotein</keyword>
<dbReference type="Gene3D" id="1.10.287.130">
    <property type="match status" value="1"/>
</dbReference>
<feature type="region of interest" description="Disordered" evidence="7">
    <location>
        <begin position="144"/>
        <end position="172"/>
    </location>
</feature>
<dbReference type="InterPro" id="IPR003661">
    <property type="entry name" value="HisK_dim/P_dom"/>
</dbReference>